<gene>
    <name evidence="1" type="ORF">PISS_b0437</name>
</gene>
<evidence type="ECO:0000313" key="2">
    <source>
        <dbReference type="Proteomes" id="UP000217258"/>
    </source>
</evidence>
<sequence length="37" mass="4425">MIEMNYIKSEETLMYKYRISAWAISGLCHKRTFVTPL</sequence>
<proteinExistence type="predicted"/>
<protein>
    <submittedName>
        <fullName evidence="1">Uncharacterized protein</fullName>
    </submittedName>
</protein>
<organism evidence="1 2">
    <name type="scientific">Pseudoalteromonas issachenkonii</name>
    <dbReference type="NCBI Taxonomy" id="152297"/>
    <lineage>
        <taxon>Bacteria</taxon>
        <taxon>Pseudomonadati</taxon>
        <taxon>Pseudomonadota</taxon>
        <taxon>Gammaproteobacteria</taxon>
        <taxon>Alteromonadales</taxon>
        <taxon>Pseudoalteromonadaceae</taxon>
        <taxon>Pseudoalteromonas</taxon>
    </lineage>
</organism>
<dbReference type="EMBL" id="CP011031">
    <property type="protein sequence ID" value="ATC92575.1"/>
    <property type="molecule type" value="Genomic_DNA"/>
</dbReference>
<reference evidence="1 2" key="1">
    <citation type="submission" date="2015-06" db="EMBL/GenBank/DDBJ databases">
        <authorList>
            <person name="Xie B.-B."/>
            <person name="Rong J.-C."/>
            <person name="Qin Q.-L."/>
            <person name="Zhang Y.-Z."/>
        </authorList>
    </citation>
    <scope>NUCLEOTIDE SEQUENCE [LARGE SCALE GENOMIC DNA]</scope>
    <source>
        <strain evidence="1 2">KMM 3549</strain>
    </source>
</reference>
<dbReference type="Proteomes" id="UP000217258">
    <property type="component" value="Chromosome II"/>
</dbReference>
<evidence type="ECO:0000313" key="1">
    <source>
        <dbReference type="EMBL" id="ATC92575.1"/>
    </source>
</evidence>
<accession>A0ABN5CD81</accession>
<name>A0ABN5CD81_9GAMM</name>
<keyword evidence="2" id="KW-1185">Reference proteome</keyword>